<name>A0AAQ3MCE7_9PEZI</name>
<evidence type="ECO:0000256" key="2">
    <source>
        <dbReference type="ARBA" id="ARBA00006289"/>
    </source>
</evidence>
<evidence type="ECO:0000313" key="8">
    <source>
        <dbReference type="EMBL" id="WPH04061.1"/>
    </source>
</evidence>
<evidence type="ECO:0000256" key="3">
    <source>
        <dbReference type="ARBA" id="ARBA00022490"/>
    </source>
</evidence>
<dbReference type="EMBL" id="CP138591">
    <property type="protein sequence ID" value="WPH04061.1"/>
    <property type="molecule type" value="Genomic_DNA"/>
</dbReference>
<evidence type="ECO:0000259" key="7">
    <source>
        <dbReference type="Pfam" id="PF25789"/>
    </source>
</evidence>
<keyword evidence="3" id="KW-0963">Cytoplasm</keyword>
<evidence type="ECO:0000256" key="5">
    <source>
        <dbReference type="SAM" id="MobiDB-lite"/>
    </source>
</evidence>
<protein>
    <submittedName>
        <fullName evidence="8">Uncharacterized protein</fullName>
    </submittedName>
</protein>
<evidence type="ECO:0000256" key="4">
    <source>
        <dbReference type="SAM" id="Coils"/>
    </source>
</evidence>
<dbReference type="InterPro" id="IPR057983">
    <property type="entry name" value="NAA35-like_N"/>
</dbReference>
<dbReference type="Pfam" id="PF04112">
    <property type="entry name" value="Mak10"/>
    <property type="match status" value="1"/>
</dbReference>
<feature type="coiled-coil region" evidence="4">
    <location>
        <begin position="652"/>
        <end position="679"/>
    </location>
</feature>
<keyword evidence="9" id="KW-1185">Reference proteome</keyword>
<feature type="domain" description="NAA35-like N-terminal" evidence="6">
    <location>
        <begin position="65"/>
        <end position="223"/>
    </location>
</feature>
<dbReference type="AlphaFoldDB" id="A0AAQ3MCE7"/>
<keyword evidence="4" id="KW-0175">Coiled coil</keyword>
<dbReference type="PANTHER" id="PTHR21373">
    <property type="entry name" value="GLUCOSE REPRESSIBLE PROTEIN MAK10"/>
    <property type="match status" value="1"/>
</dbReference>
<dbReference type="Proteomes" id="UP001303373">
    <property type="component" value="Chromosome 12"/>
</dbReference>
<gene>
    <name evidence="8" type="ORF">R9X50_00694500</name>
</gene>
<reference evidence="8 9" key="1">
    <citation type="submission" date="2023-11" db="EMBL/GenBank/DDBJ databases">
        <title>An acidophilic fungus is an integral part of prey digestion in a carnivorous sundew plant.</title>
        <authorList>
            <person name="Tsai I.J."/>
        </authorList>
    </citation>
    <scope>NUCLEOTIDE SEQUENCE [LARGE SCALE GENOMIC DNA]</scope>
    <source>
        <strain evidence="8">169a</strain>
    </source>
</reference>
<feature type="compositionally biased region" description="Basic and acidic residues" evidence="5">
    <location>
        <begin position="1"/>
        <end position="11"/>
    </location>
</feature>
<evidence type="ECO:0000259" key="6">
    <source>
        <dbReference type="Pfam" id="PF04112"/>
    </source>
</evidence>
<accession>A0AAQ3MCE7</accession>
<organism evidence="8 9">
    <name type="scientific">Acrodontium crateriforme</name>
    <dbReference type="NCBI Taxonomy" id="150365"/>
    <lineage>
        <taxon>Eukaryota</taxon>
        <taxon>Fungi</taxon>
        <taxon>Dikarya</taxon>
        <taxon>Ascomycota</taxon>
        <taxon>Pezizomycotina</taxon>
        <taxon>Dothideomycetes</taxon>
        <taxon>Dothideomycetidae</taxon>
        <taxon>Mycosphaerellales</taxon>
        <taxon>Teratosphaeriaceae</taxon>
        <taxon>Acrodontium</taxon>
    </lineage>
</organism>
<comment type="similarity">
    <text evidence="2">Belongs to the MAK10 family.</text>
</comment>
<sequence length="760" mass="86255">MPQGDPGHDATNELGSSHGMDNHNANAQIAAQRLAEEAKEASSYGARGISDVTKAFTSAAQKLQPGQLVKDDYFTLFEAVGALEIMDPKMDSGYVPPGDTFEATFDVCKGLPAAEILWIMDELFRLEIAWFGGYPLSQTVFTSLHLDRLLSPDNKPPYTLNYGENPTGDIATEENLVHIVLRSYCIALAKCLQYVLGFVQSQNFYEEEDFVTHLFGRELLPKLGFNDADALLNDASTWLQSAALPSEYREALQSRLQFRKSLLTALNGSAEQWISCISAIEAVNKSHGHGIFQPEAFSDKVQRQLATSTPPRPVLKLSWDDACKQWTEMCQDIIEANRLTSAPIVQSASCLQRATWAFAYREPAPNTFTRAHMQSLLFGQDIISNTVSHFELFLTDIKEIVLTGHPLVDAESFQIELPSDPRHQCSRIIESFMDKAFDEYLNLYRMVCQNRCRIRRTFTQAIPILDELETLALGVDTELDNITPLQVLEIYGQPIRLNPLSNWTKFHKLQIVTWTVQLGFETDIYLPHELYTMYWLLLWYTSRQRQLLLCIEPFVLDRMKTLTKRRQTQQVVECLAAQDWLKSQGVSTETTHLISKALWRLYSMLMATHLIKTPKRQYAQESLLWDARMKSFFGLTNDPVPSLEDFVNAQHLESVQQSCRDIDEALKDARTNLSELRKMTPQQVRCVGTEEQWKREIKQMETTCVAIAVQTSQVLRVCAKNGDKGASGDEDLSALMEVSIPAPGSRYHDWWVVPLVKEKK</sequence>
<feature type="domain" description="NAA35-like TPR repeats" evidence="7">
    <location>
        <begin position="358"/>
        <end position="709"/>
    </location>
</feature>
<comment type="subcellular location">
    <subcellularLocation>
        <location evidence="1">Cytoplasm</location>
    </subcellularLocation>
</comment>
<dbReference type="InterPro" id="IPR057982">
    <property type="entry name" value="TPR_NAA35"/>
</dbReference>
<feature type="region of interest" description="Disordered" evidence="5">
    <location>
        <begin position="1"/>
        <end position="22"/>
    </location>
</feature>
<evidence type="ECO:0000313" key="9">
    <source>
        <dbReference type="Proteomes" id="UP001303373"/>
    </source>
</evidence>
<dbReference type="PANTHER" id="PTHR21373:SF0">
    <property type="entry name" value="N-ALPHA-ACETYLTRANSFERASE 35, NATC AUXILIARY SUBUNIT"/>
    <property type="match status" value="1"/>
</dbReference>
<evidence type="ECO:0000256" key="1">
    <source>
        <dbReference type="ARBA" id="ARBA00004496"/>
    </source>
</evidence>
<dbReference type="Pfam" id="PF25789">
    <property type="entry name" value="TPR_NAA35"/>
    <property type="match status" value="1"/>
</dbReference>
<dbReference type="InterPro" id="IPR007244">
    <property type="entry name" value="Naa35_N"/>
</dbReference>
<dbReference type="GO" id="GO:0031417">
    <property type="term" value="C:NatC complex"/>
    <property type="evidence" value="ECO:0007669"/>
    <property type="project" value="InterPro"/>
</dbReference>
<proteinExistence type="inferred from homology"/>